<dbReference type="RefSeq" id="WP_091828193.1">
    <property type="nucleotide sequence ID" value="NZ_FNRJ01000031.1"/>
</dbReference>
<protein>
    <submittedName>
        <fullName evidence="2">Uncharacterized protein</fullName>
    </submittedName>
</protein>
<name>A0A1H4H865_9GAMM</name>
<accession>A0A1H4H865</accession>
<gene>
    <name evidence="2" type="ORF">SAMN02745729_13123</name>
</gene>
<proteinExistence type="predicted"/>
<evidence type="ECO:0000313" key="2">
    <source>
        <dbReference type="EMBL" id="SEB17896.1"/>
    </source>
</evidence>
<dbReference type="OrthoDB" id="6897610at2"/>
<keyword evidence="1" id="KW-0812">Transmembrane</keyword>
<keyword evidence="1" id="KW-1133">Transmembrane helix</keyword>
<sequence>MADVLICTDWNATAATCDSVTLVPNVYLFSSGSVQQIDLLLNGGFDPQAFGIGFVGFMSLFAIGLATGLVVSQLRKIR</sequence>
<dbReference type="Proteomes" id="UP000242469">
    <property type="component" value="Unassembled WGS sequence"/>
</dbReference>
<keyword evidence="1" id="KW-0472">Membrane</keyword>
<keyword evidence="3" id="KW-1185">Reference proteome</keyword>
<dbReference type="STRING" id="1122198.SAMN02745729_13123"/>
<reference evidence="3" key="1">
    <citation type="submission" date="2016-10" db="EMBL/GenBank/DDBJ databases">
        <authorList>
            <person name="Varghese N."/>
            <person name="Submissions S."/>
        </authorList>
    </citation>
    <scope>NUCLEOTIDE SEQUENCE [LARGE SCALE GENOMIC DNA]</scope>
    <source>
        <strain evidence="3">DSM 11526</strain>
    </source>
</reference>
<feature type="transmembrane region" description="Helical" evidence="1">
    <location>
        <begin position="49"/>
        <end position="71"/>
    </location>
</feature>
<organism evidence="2 3">
    <name type="scientific">Marinobacterium iners DSM 11526</name>
    <dbReference type="NCBI Taxonomy" id="1122198"/>
    <lineage>
        <taxon>Bacteria</taxon>
        <taxon>Pseudomonadati</taxon>
        <taxon>Pseudomonadota</taxon>
        <taxon>Gammaproteobacteria</taxon>
        <taxon>Oceanospirillales</taxon>
        <taxon>Oceanospirillaceae</taxon>
        <taxon>Marinobacterium</taxon>
    </lineage>
</organism>
<evidence type="ECO:0000313" key="3">
    <source>
        <dbReference type="Proteomes" id="UP000242469"/>
    </source>
</evidence>
<dbReference type="EMBL" id="FNRJ01000031">
    <property type="protein sequence ID" value="SEB17896.1"/>
    <property type="molecule type" value="Genomic_DNA"/>
</dbReference>
<dbReference type="AlphaFoldDB" id="A0A1H4H865"/>
<evidence type="ECO:0000256" key="1">
    <source>
        <dbReference type="SAM" id="Phobius"/>
    </source>
</evidence>